<dbReference type="CDD" id="cd07505">
    <property type="entry name" value="HAD_BPGM-like"/>
    <property type="match status" value="1"/>
</dbReference>
<reference evidence="1" key="1">
    <citation type="submission" date="2021-06" db="EMBL/GenBank/DDBJ databases">
        <authorList>
            <person name="Criscuolo A."/>
        </authorList>
    </citation>
    <scope>NUCLEOTIDE SEQUENCE</scope>
    <source>
        <strain evidence="1">CIP111803</strain>
    </source>
</reference>
<evidence type="ECO:0000313" key="1">
    <source>
        <dbReference type="EMBL" id="CAG7602652.1"/>
    </source>
</evidence>
<organism evidence="1 2">
    <name type="scientific">Leucobacter soli</name>
    <dbReference type="NCBI Taxonomy" id="2812850"/>
    <lineage>
        <taxon>Bacteria</taxon>
        <taxon>Bacillati</taxon>
        <taxon>Actinomycetota</taxon>
        <taxon>Actinomycetes</taxon>
        <taxon>Micrococcales</taxon>
        <taxon>Microbacteriaceae</taxon>
        <taxon>Leucobacter</taxon>
    </lineage>
</organism>
<comment type="caution">
    <text evidence="1">The sequence shown here is derived from an EMBL/GenBank/DDBJ whole genome shotgun (WGS) entry which is preliminary data.</text>
</comment>
<dbReference type="PANTHER" id="PTHR18901">
    <property type="entry name" value="2-DEOXYGLUCOSE-6-PHOSPHATE PHOSPHATASE 2"/>
    <property type="match status" value="1"/>
</dbReference>
<sequence length="244" mass="25710">MAGMTARAPEPVLSAVLWDMDGTLIDSEPLWLEAEHRMLARYGVEMTPGIGEQLVGSGLWEAAELFRGLGVRMPADDIVAEWVEQVGRGMDEGRVTWRPGARELLASLGDAGVPSALVTMSVRSLAERTAAILPAGTFSAIVAGDEVTRPKPHPEPYLRGAAALDVPIESCLVIEDSPTGLRSAAASGAVAIGVTNLVDLAGAPAHDIRSTLVGLDAAGIRAEFARLRPLDRTDGPRAHDPRGR</sequence>
<dbReference type="Proteomes" id="UP000693892">
    <property type="component" value="Unassembled WGS sequence"/>
</dbReference>
<gene>
    <name evidence="1" type="primary">gph</name>
    <name evidence="1" type="ORF">LEUCIP111803_00578</name>
</gene>
<keyword evidence="1" id="KW-0378">Hydrolase</keyword>
<dbReference type="SFLD" id="SFLDS00003">
    <property type="entry name" value="Haloacid_Dehalogenase"/>
    <property type="match status" value="1"/>
</dbReference>
<name>A0A916JV01_9MICO</name>
<dbReference type="Pfam" id="PF13419">
    <property type="entry name" value="HAD_2"/>
    <property type="match status" value="1"/>
</dbReference>
<dbReference type="EMBL" id="CAJVAP010000005">
    <property type="protein sequence ID" value="CAG7602652.1"/>
    <property type="molecule type" value="Genomic_DNA"/>
</dbReference>
<keyword evidence="2" id="KW-1185">Reference proteome</keyword>
<dbReference type="InterPro" id="IPR041492">
    <property type="entry name" value="HAD_2"/>
</dbReference>
<protein>
    <submittedName>
        <fullName evidence="1">Phosphoglycolate phosphatase</fullName>
        <ecNumber evidence="1">3.1.3.18</ecNumber>
    </submittedName>
</protein>
<accession>A0A916JV01</accession>
<dbReference type="NCBIfam" id="TIGR01509">
    <property type="entry name" value="HAD-SF-IA-v3"/>
    <property type="match status" value="1"/>
</dbReference>
<dbReference type="AlphaFoldDB" id="A0A916JV01"/>
<dbReference type="InterPro" id="IPR006439">
    <property type="entry name" value="HAD-SF_hydro_IA"/>
</dbReference>
<dbReference type="GO" id="GO:0008967">
    <property type="term" value="F:phosphoglycolate phosphatase activity"/>
    <property type="evidence" value="ECO:0007669"/>
    <property type="project" value="UniProtKB-EC"/>
</dbReference>
<evidence type="ECO:0000313" key="2">
    <source>
        <dbReference type="Proteomes" id="UP000693892"/>
    </source>
</evidence>
<dbReference type="SFLD" id="SFLDG01129">
    <property type="entry name" value="C1.5:_HAD__Beta-PGM__Phosphata"/>
    <property type="match status" value="1"/>
</dbReference>
<dbReference type="PANTHER" id="PTHR18901:SF38">
    <property type="entry name" value="PSEUDOURIDINE-5'-PHOSPHATASE"/>
    <property type="match status" value="1"/>
</dbReference>
<dbReference type="EC" id="3.1.3.18" evidence="1"/>
<proteinExistence type="predicted"/>